<dbReference type="Proteomes" id="UP001177003">
    <property type="component" value="Chromosome 3"/>
</dbReference>
<dbReference type="AlphaFoldDB" id="A0AA35YPX0"/>
<feature type="compositionally biased region" description="Basic and acidic residues" evidence="1">
    <location>
        <begin position="38"/>
        <end position="55"/>
    </location>
</feature>
<evidence type="ECO:0000313" key="3">
    <source>
        <dbReference type="Proteomes" id="UP001177003"/>
    </source>
</evidence>
<reference evidence="2" key="1">
    <citation type="submission" date="2023-04" db="EMBL/GenBank/DDBJ databases">
        <authorList>
            <person name="Vijverberg K."/>
            <person name="Xiong W."/>
            <person name="Schranz E."/>
        </authorList>
    </citation>
    <scope>NUCLEOTIDE SEQUENCE</scope>
</reference>
<feature type="region of interest" description="Disordered" evidence="1">
    <location>
        <begin position="1"/>
        <end position="60"/>
    </location>
</feature>
<evidence type="ECO:0000313" key="2">
    <source>
        <dbReference type="EMBL" id="CAI9278061.1"/>
    </source>
</evidence>
<feature type="compositionally biased region" description="Basic and acidic residues" evidence="1">
    <location>
        <begin position="1"/>
        <end position="10"/>
    </location>
</feature>
<proteinExistence type="predicted"/>
<feature type="region of interest" description="Disordered" evidence="1">
    <location>
        <begin position="227"/>
        <end position="259"/>
    </location>
</feature>
<name>A0AA35YPX0_LACSI</name>
<accession>A0AA35YPX0</accession>
<dbReference type="EMBL" id="OX465079">
    <property type="protein sequence ID" value="CAI9278061.1"/>
    <property type="molecule type" value="Genomic_DNA"/>
</dbReference>
<sequence>MSTIDPKVETGKFLTKEGASPSKKSRTSKKTEFIIPEEIVKETKTSKSPKSKADEEPGATRIVTEPTSVTIPSKARVFCKLKLKYGGSPTSNVIHKPHHTHQGVLMHEVLAPVSPHSKKRRAEDMANKISKKKKKTKMRKLVIPMESSEVEQVPKTPEHDPLIQPTSPEKTVFIPPEVLSTKLSHEEVRTSYITANVSHTGANVNMGKGDLTKETTHLHKVLQLLFQPTNPPKPNDESENEGGFGSTFEDLAFDEDEGDFPDHMLMSMKQFKIVNKKLNSIIQSQADTGG</sequence>
<evidence type="ECO:0000256" key="1">
    <source>
        <dbReference type="SAM" id="MobiDB-lite"/>
    </source>
</evidence>
<organism evidence="2 3">
    <name type="scientific">Lactuca saligna</name>
    <name type="common">Willowleaf lettuce</name>
    <dbReference type="NCBI Taxonomy" id="75948"/>
    <lineage>
        <taxon>Eukaryota</taxon>
        <taxon>Viridiplantae</taxon>
        <taxon>Streptophyta</taxon>
        <taxon>Embryophyta</taxon>
        <taxon>Tracheophyta</taxon>
        <taxon>Spermatophyta</taxon>
        <taxon>Magnoliopsida</taxon>
        <taxon>eudicotyledons</taxon>
        <taxon>Gunneridae</taxon>
        <taxon>Pentapetalae</taxon>
        <taxon>asterids</taxon>
        <taxon>campanulids</taxon>
        <taxon>Asterales</taxon>
        <taxon>Asteraceae</taxon>
        <taxon>Cichorioideae</taxon>
        <taxon>Cichorieae</taxon>
        <taxon>Lactucinae</taxon>
        <taxon>Lactuca</taxon>
    </lineage>
</organism>
<protein>
    <submittedName>
        <fullName evidence="2">Uncharacterized protein</fullName>
    </submittedName>
</protein>
<feature type="region of interest" description="Disordered" evidence="1">
    <location>
        <begin position="147"/>
        <end position="169"/>
    </location>
</feature>
<gene>
    <name evidence="2" type="ORF">LSALG_LOCUS17960</name>
</gene>
<keyword evidence="3" id="KW-1185">Reference proteome</keyword>